<gene>
    <name evidence="1" type="ORF">B2A_01135</name>
</gene>
<feature type="non-terminal residue" evidence="1">
    <location>
        <position position="190"/>
    </location>
</feature>
<protein>
    <submittedName>
        <fullName evidence="1">Uncharacterized protein</fullName>
    </submittedName>
</protein>
<sequence length="190" mass="21237">ARAKPEFVIHDHYPAWLEKRHRNEGVSQKELAPVEVGLVWEPADVSVMEERFGSGVVAAGTRLRLWKNYGNELHWESGCNEQQAVKNFVGKNSVPAVEQAAYAALADFEALKGKLTADVDKSKDAAADHELFTNARSALKVLLGKEETFDNAARSVAEPRLPEFFYFADYNKLPYSVKIQDVLKNDTLSD</sequence>
<name>T1CIS5_9ZZZZ</name>
<dbReference type="EMBL" id="AUZZ01000851">
    <property type="protein sequence ID" value="EQD66529.1"/>
    <property type="molecule type" value="Genomic_DNA"/>
</dbReference>
<dbReference type="AlphaFoldDB" id="T1CIS5"/>
<reference evidence="1" key="2">
    <citation type="journal article" date="2014" name="ISME J.">
        <title>Microbial stratification in low pH oxic and suboxic macroscopic growths along an acid mine drainage.</title>
        <authorList>
            <person name="Mendez-Garcia C."/>
            <person name="Mesa V."/>
            <person name="Sprenger R.R."/>
            <person name="Richter M."/>
            <person name="Diez M.S."/>
            <person name="Solano J."/>
            <person name="Bargiela R."/>
            <person name="Golyshina O.V."/>
            <person name="Manteca A."/>
            <person name="Ramos J.L."/>
            <person name="Gallego J.R."/>
            <person name="Llorente I."/>
            <person name="Martins Dos Santos V.A."/>
            <person name="Jensen O.N."/>
            <person name="Pelaez A.I."/>
            <person name="Sanchez J."/>
            <person name="Ferrer M."/>
        </authorList>
    </citation>
    <scope>NUCLEOTIDE SEQUENCE</scope>
</reference>
<organism evidence="1">
    <name type="scientific">mine drainage metagenome</name>
    <dbReference type="NCBI Taxonomy" id="410659"/>
    <lineage>
        <taxon>unclassified sequences</taxon>
        <taxon>metagenomes</taxon>
        <taxon>ecological metagenomes</taxon>
    </lineage>
</organism>
<accession>T1CIS5</accession>
<proteinExistence type="predicted"/>
<evidence type="ECO:0000313" key="1">
    <source>
        <dbReference type="EMBL" id="EQD66529.1"/>
    </source>
</evidence>
<comment type="caution">
    <text evidence="1">The sequence shown here is derived from an EMBL/GenBank/DDBJ whole genome shotgun (WGS) entry which is preliminary data.</text>
</comment>
<feature type="non-terminal residue" evidence="1">
    <location>
        <position position="1"/>
    </location>
</feature>
<reference evidence="1" key="1">
    <citation type="submission" date="2013-08" db="EMBL/GenBank/DDBJ databases">
        <authorList>
            <person name="Mendez C."/>
            <person name="Richter M."/>
            <person name="Ferrer M."/>
            <person name="Sanchez J."/>
        </authorList>
    </citation>
    <scope>NUCLEOTIDE SEQUENCE</scope>
</reference>